<name>A0ABW8ST82_9CLOT</name>
<keyword evidence="3" id="KW-1185">Reference proteome</keyword>
<dbReference type="RefSeq" id="WP_406794478.1">
    <property type="nucleotide sequence ID" value="NZ_JBJHZX010000057.1"/>
</dbReference>
<organism evidence="2 3">
    <name type="scientific">Candidatus Clostridium eludens</name>
    <dbReference type="NCBI Taxonomy" id="3381663"/>
    <lineage>
        <taxon>Bacteria</taxon>
        <taxon>Bacillati</taxon>
        <taxon>Bacillota</taxon>
        <taxon>Clostridia</taxon>
        <taxon>Eubacteriales</taxon>
        <taxon>Clostridiaceae</taxon>
        <taxon>Clostridium</taxon>
    </lineage>
</organism>
<evidence type="ECO:0000313" key="3">
    <source>
        <dbReference type="Proteomes" id="UP001623660"/>
    </source>
</evidence>
<dbReference type="Proteomes" id="UP001623660">
    <property type="component" value="Unassembled WGS sequence"/>
</dbReference>
<proteinExistence type="predicted"/>
<accession>A0ABW8ST82</accession>
<reference evidence="2 3" key="1">
    <citation type="submission" date="2024-11" db="EMBL/GenBank/DDBJ databases">
        <authorList>
            <person name="Heng Y.C."/>
            <person name="Lim A.C.H."/>
            <person name="Lee J.K.Y."/>
            <person name="Kittelmann S."/>
        </authorList>
    </citation>
    <scope>NUCLEOTIDE SEQUENCE [LARGE SCALE GENOMIC DNA]</scope>
    <source>
        <strain evidence="2 3">WILCCON 0269</strain>
    </source>
</reference>
<protein>
    <submittedName>
        <fullName evidence="2">Uncharacterized protein</fullName>
    </submittedName>
</protein>
<feature type="transmembrane region" description="Helical" evidence="1">
    <location>
        <begin position="31"/>
        <end position="48"/>
    </location>
</feature>
<evidence type="ECO:0000256" key="1">
    <source>
        <dbReference type="SAM" id="Phobius"/>
    </source>
</evidence>
<dbReference type="EMBL" id="JBJHZX010000057">
    <property type="protein sequence ID" value="MFL0198369.1"/>
    <property type="molecule type" value="Genomic_DNA"/>
</dbReference>
<sequence length="93" mass="10889">MDFAGKNFVVICKIILALVIVFTLIRIIPLLAMTAAILFLFLTVKKYFKNKRKHIFKSENKENIEKDREEPFNSQYKKIIDVDYSEVKKSSDS</sequence>
<keyword evidence="1" id="KW-0812">Transmembrane</keyword>
<gene>
    <name evidence="2" type="ORF">ACJDU8_22795</name>
</gene>
<keyword evidence="1" id="KW-1133">Transmembrane helix</keyword>
<keyword evidence="1" id="KW-0472">Membrane</keyword>
<comment type="caution">
    <text evidence="2">The sequence shown here is derived from an EMBL/GenBank/DDBJ whole genome shotgun (WGS) entry which is preliminary data.</text>
</comment>
<evidence type="ECO:0000313" key="2">
    <source>
        <dbReference type="EMBL" id="MFL0198369.1"/>
    </source>
</evidence>